<keyword evidence="8" id="KW-0576">Peroxisome</keyword>
<dbReference type="EMBL" id="ML996698">
    <property type="protein sequence ID" value="KAF2399008.1"/>
    <property type="molecule type" value="Genomic_DNA"/>
</dbReference>
<dbReference type="Proteomes" id="UP000799640">
    <property type="component" value="Unassembled WGS sequence"/>
</dbReference>
<dbReference type="InterPro" id="IPR002347">
    <property type="entry name" value="SDR_fam"/>
</dbReference>
<evidence type="ECO:0000256" key="7">
    <source>
        <dbReference type="ARBA" id="ARBA00023098"/>
    </source>
</evidence>
<evidence type="ECO:0000256" key="5">
    <source>
        <dbReference type="ARBA" id="ARBA00022857"/>
    </source>
</evidence>
<protein>
    <submittedName>
        <fullName evidence="13">Peroxisomal hydratase-dehydrogenase-epimerase</fullName>
    </submittedName>
</protein>
<dbReference type="UniPathway" id="UPA00659"/>
<evidence type="ECO:0000259" key="12">
    <source>
        <dbReference type="SMART" id="SM00822"/>
    </source>
</evidence>
<keyword evidence="7" id="KW-0443">Lipid metabolism</keyword>
<name>A0A6G1HSH2_9PEZI</name>
<accession>A0A6G1HSH2</accession>
<keyword evidence="5" id="KW-0521">NADP</keyword>
<organism evidence="13 14">
    <name type="scientific">Trichodelitschia bisporula</name>
    <dbReference type="NCBI Taxonomy" id="703511"/>
    <lineage>
        <taxon>Eukaryota</taxon>
        <taxon>Fungi</taxon>
        <taxon>Dikarya</taxon>
        <taxon>Ascomycota</taxon>
        <taxon>Pezizomycotina</taxon>
        <taxon>Dothideomycetes</taxon>
        <taxon>Dothideomycetes incertae sedis</taxon>
        <taxon>Phaeotrichales</taxon>
        <taxon>Phaeotrichaceae</taxon>
        <taxon>Trichodelitschia</taxon>
    </lineage>
</organism>
<comment type="pathway">
    <text evidence="2">Lipid metabolism; fatty acid beta-oxidation.</text>
</comment>
<evidence type="ECO:0000256" key="3">
    <source>
        <dbReference type="ARBA" id="ARBA00006484"/>
    </source>
</evidence>
<dbReference type="PANTHER" id="PTHR45024:SF2">
    <property type="entry name" value="SCP2 DOMAIN-CONTAINING PROTEIN"/>
    <property type="match status" value="1"/>
</dbReference>
<dbReference type="GO" id="GO:0016491">
    <property type="term" value="F:oxidoreductase activity"/>
    <property type="evidence" value="ECO:0007669"/>
    <property type="project" value="UniProtKB-KW"/>
</dbReference>
<dbReference type="PRINTS" id="PR00081">
    <property type="entry name" value="GDHRDH"/>
</dbReference>
<keyword evidence="10" id="KW-0456">Lyase</keyword>
<reference evidence="13" key="1">
    <citation type="journal article" date="2020" name="Stud. Mycol.">
        <title>101 Dothideomycetes genomes: a test case for predicting lifestyles and emergence of pathogens.</title>
        <authorList>
            <person name="Haridas S."/>
            <person name="Albert R."/>
            <person name="Binder M."/>
            <person name="Bloem J."/>
            <person name="Labutti K."/>
            <person name="Salamov A."/>
            <person name="Andreopoulos B."/>
            <person name="Baker S."/>
            <person name="Barry K."/>
            <person name="Bills G."/>
            <person name="Bluhm B."/>
            <person name="Cannon C."/>
            <person name="Castanera R."/>
            <person name="Culley D."/>
            <person name="Daum C."/>
            <person name="Ezra D."/>
            <person name="Gonzalez J."/>
            <person name="Henrissat B."/>
            <person name="Kuo A."/>
            <person name="Liang C."/>
            <person name="Lipzen A."/>
            <person name="Lutzoni F."/>
            <person name="Magnuson J."/>
            <person name="Mondo S."/>
            <person name="Nolan M."/>
            <person name="Ohm R."/>
            <person name="Pangilinan J."/>
            <person name="Park H.-J."/>
            <person name="Ramirez L."/>
            <person name="Alfaro M."/>
            <person name="Sun H."/>
            <person name="Tritt A."/>
            <person name="Yoshinaga Y."/>
            <person name="Zwiers L.-H."/>
            <person name="Turgeon B."/>
            <person name="Goodwin S."/>
            <person name="Spatafora J."/>
            <person name="Crous P."/>
            <person name="Grigoriev I."/>
        </authorList>
    </citation>
    <scope>NUCLEOTIDE SEQUENCE</scope>
    <source>
        <strain evidence="13">CBS 262.69</strain>
    </source>
</reference>
<dbReference type="CDD" id="cd05353">
    <property type="entry name" value="hydroxyacyl-CoA-like_DH_SDR_c-like"/>
    <property type="match status" value="2"/>
</dbReference>
<dbReference type="FunFam" id="3.40.50.720:FF:000410">
    <property type="entry name" value="Peroxisomal multifunctional beta-oxidation protein"/>
    <property type="match status" value="1"/>
</dbReference>
<feature type="domain" description="Ketoreductase" evidence="12">
    <location>
        <begin position="318"/>
        <end position="508"/>
    </location>
</feature>
<dbReference type="GO" id="GO:0006635">
    <property type="term" value="P:fatty acid beta-oxidation"/>
    <property type="evidence" value="ECO:0007669"/>
    <property type="project" value="UniProtKB-UniPathway"/>
</dbReference>
<dbReference type="InterPro" id="IPR020904">
    <property type="entry name" value="Sc_DH/Rdtase_CS"/>
</dbReference>
<dbReference type="CDD" id="cd03448">
    <property type="entry name" value="HDE_HSD"/>
    <property type="match status" value="1"/>
</dbReference>
<evidence type="ECO:0000256" key="1">
    <source>
        <dbReference type="ARBA" id="ARBA00004275"/>
    </source>
</evidence>
<feature type="region of interest" description="Disordered" evidence="11">
    <location>
        <begin position="767"/>
        <end position="791"/>
    </location>
</feature>
<evidence type="ECO:0000256" key="6">
    <source>
        <dbReference type="ARBA" id="ARBA00023002"/>
    </source>
</evidence>
<dbReference type="SUPFAM" id="SSF54637">
    <property type="entry name" value="Thioesterase/thiol ester dehydrase-isomerase"/>
    <property type="match status" value="2"/>
</dbReference>
<dbReference type="SMART" id="SM00822">
    <property type="entry name" value="PKS_KR"/>
    <property type="match status" value="1"/>
</dbReference>
<gene>
    <name evidence="13" type="ORF">EJ06DRAFT_479174</name>
</gene>
<dbReference type="InterPro" id="IPR029069">
    <property type="entry name" value="HotDog_dom_sf"/>
</dbReference>
<evidence type="ECO:0000256" key="10">
    <source>
        <dbReference type="ARBA" id="ARBA00023239"/>
    </source>
</evidence>
<evidence type="ECO:0000256" key="11">
    <source>
        <dbReference type="SAM" id="MobiDB-lite"/>
    </source>
</evidence>
<dbReference type="Pfam" id="PF01575">
    <property type="entry name" value="MaoC_dehydratas"/>
    <property type="match status" value="1"/>
</dbReference>
<dbReference type="Gene3D" id="3.40.50.720">
    <property type="entry name" value="NAD(P)-binding Rossmann-like Domain"/>
    <property type="match status" value="2"/>
</dbReference>
<evidence type="ECO:0000256" key="9">
    <source>
        <dbReference type="ARBA" id="ARBA00023235"/>
    </source>
</evidence>
<dbReference type="OrthoDB" id="3592703at2759"/>
<dbReference type="InterPro" id="IPR002539">
    <property type="entry name" value="MaoC-like_dom"/>
</dbReference>
<dbReference type="InterPro" id="IPR057326">
    <property type="entry name" value="KR_dom"/>
</dbReference>
<dbReference type="PANTHER" id="PTHR45024">
    <property type="entry name" value="DEHYDROGENASES, SHORT CHAIN"/>
    <property type="match status" value="1"/>
</dbReference>
<evidence type="ECO:0000256" key="8">
    <source>
        <dbReference type="ARBA" id="ARBA00023140"/>
    </source>
</evidence>
<dbReference type="PROSITE" id="PS00061">
    <property type="entry name" value="ADH_SHORT"/>
    <property type="match status" value="2"/>
</dbReference>
<dbReference type="PRINTS" id="PR00080">
    <property type="entry name" value="SDRFAMILY"/>
</dbReference>
<keyword evidence="9" id="KW-0413">Isomerase</keyword>
<keyword evidence="4" id="KW-0276">Fatty acid metabolism</keyword>
<evidence type="ECO:0000313" key="14">
    <source>
        <dbReference type="Proteomes" id="UP000799640"/>
    </source>
</evidence>
<dbReference type="Gene3D" id="3.10.129.10">
    <property type="entry name" value="Hotdog Thioesterase"/>
    <property type="match status" value="1"/>
</dbReference>
<evidence type="ECO:0000256" key="4">
    <source>
        <dbReference type="ARBA" id="ARBA00022832"/>
    </source>
</evidence>
<dbReference type="GO" id="GO:0016853">
    <property type="term" value="F:isomerase activity"/>
    <property type="evidence" value="ECO:0007669"/>
    <property type="project" value="UniProtKB-KW"/>
</dbReference>
<dbReference type="Pfam" id="PF22622">
    <property type="entry name" value="MFE-2_hydrat-2_N"/>
    <property type="match status" value="1"/>
</dbReference>
<evidence type="ECO:0000256" key="2">
    <source>
        <dbReference type="ARBA" id="ARBA00005005"/>
    </source>
</evidence>
<evidence type="ECO:0000313" key="13">
    <source>
        <dbReference type="EMBL" id="KAF2399008.1"/>
    </source>
</evidence>
<dbReference type="AlphaFoldDB" id="A0A6G1HSH2"/>
<keyword evidence="6" id="KW-0560">Oxidoreductase</keyword>
<proteinExistence type="inferred from homology"/>
<dbReference type="SUPFAM" id="SSF51735">
    <property type="entry name" value="NAD(P)-binding Rossmann-fold domains"/>
    <property type="match status" value="2"/>
</dbReference>
<keyword evidence="14" id="KW-1185">Reference proteome</keyword>
<dbReference type="FunFam" id="3.40.50.720:FF:000084">
    <property type="entry name" value="Short-chain dehydrogenase reductase"/>
    <property type="match status" value="1"/>
</dbReference>
<dbReference type="GO" id="GO:0005777">
    <property type="term" value="C:peroxisome"/>
    <property type="evidence" value="ECO:0007669"/>
    <property type="project" value="UniProtKB-SubCell"/>
</dbReference>
<dbReference type="GO" id="GO:0004300">
    <property type="term" value="F:enoyl-CoA hydratase activity"/>
    <property type="evidence" value="ECO:0007669"/>
    <property type="project" value="UniProtKB-ARBA"/>
</dbReference>
<dbReference type="InterPro" id="IPR054357">
    <property type="entry name" value="MFE-2_N"/>
</dbReference>
<dbReference type="InterPro" id="IPR051687">
    <property type="entry name" value="Peroxisomal_Beta-Oxidation"/>
</dbReference>
<comment type="similarity">
    <text evidence="3">Belongs to the short-chain dehydrogenases/reductases (SDR) family.</text>
</comment>
<dbReference type="Pfam" id="PF00106">
    <property type="entry name" value="adh_short"/>
    <property type="match status" value="2"/>
</dbReference>
<comment type="subcellular location">
    <subcellularLocation>
        <location evidence="1">Peroxisome</location>
    </subcellularLocation>
</comment>
<sequence>MTSPQQIRYDNRVVVVTGAGSGLGKAYALFFAERGAKVVVNDLGGAFNGGGQDGRVADAVVSEIQRAGGTAVASYDSVENGERIIATATQAFGRIDVLINNAGILRDVTLRNMKDEDWDKIIAVHLTGAWKTTRAAWPWFRKQRYGRVVNTSSTSGLYGNFGQGNYAAAKLALVGFTETLAKEGAKYNIRATALAPSSASRLTATVWPPEMMAAMDPAWVVPLVGVLVHESLPAHLSGGIFEAAAGHYDMLRWERSRGALLRPDENLTPDVLLRSWDKVVDFTDAEHPRGVAGAMGLLQRANQLPPNVPGTPIRFDGKVVLVTGGGDGLGRAYARLFGRLGAKVVVNDLARAEGVAKEIRDAGGEAIAVALSVERGDEVVAKVVETYGRIDIVVNNAGILRDKAFANMSDEQWTAVINVHLRGTYKVTKAAWPHMLRQKYGRIVNISSTSGIYGNFGQANYAAAKTGILGFSRTIAREGAKYNIHVNTVAPSAGTAMTRTVRPEAEVQQLKPEFVAPLIALLCSDVCPTPTGGMYEAGSGWFAATRWQRARGVDFPHDEGVPSVEAVKDALSHITDFDDGRADNPESPSDGGKWAVENILRSSKSVNIRREDRTNRKYLNKIAAAIGANGPPTRFTYTDKDVILYNLGLGASHTDLPLVYEKHPDFHPLPTFAVVPTYTSKAPYILADILPNFNPRLLLHGEQYLELKSWPIPTSGTLLTTTKLVEVVDKANAAVVRRAATTTTDEGKPLFYSESAAFIRGSGNFGGSRNASDRGPATAANKPPARAPDAVVSETTPTNLAAIYRLSGDRNPLHIDSAFSSVGGFKVPILHGLATFGIAAKHVSARYGPWRAIKVRFAGTVLPGETIVTEMWREDGRVIFQAKVQETGKVCLSAAAAELGLPGGGEKASL</sequence>
<dbReference type="InterPro" id="IPR036291">
    <property type="entry name" value="NAD(P)-bd_dom_sf"/>
</dbReference>